<sequence>MVVGALGTWGTTSDWVMCRFTSNAYIRLFKRLCEGPAIKPIGWTSTIAVVLPMTRAGKPTTTSLAHRSGGSSCGVFRKFCSVDNCGSSRRLHHMA</sequence>
<dbReference type="Proteomes" id="UP000821845">
    <property type="component" value="Chromosome 7"/>
</dbReference>
<evidence type="ECO:0000313" key="1">
    <source>
        <dbReference type="EMBL" id="KAH6925408.1"/>
    </source>
</evidence>
<keyword evidence="2" id="KW-1185">Reference proteome</keyword>
<protein>
    <submittedName>
        <fullName evidence="1">Uncharacterized protein</fullName>
    </submittedName>
</protein>
<organism evidence="1 2">
    <name type="scientific">Hyalomma asiaticum</name>
    <name type="common">Tick</name>
    <dbReference type="NCBI Taxonomy" id="266040"/>
    <lineage>
        <taxon>Eukaryota</taxon>
        <taxon>Metazoa</taxon>
        <taxon>Ecdysozoa</taxon>
        <taxon>Arthropoda</taxon>
        <taxon>Chelicerata</taxon>
        <taxon>Arachnida</taxon>
        <taxon>Acari</taxon>
        <taxon>Parasitiformes</taxon>
        <taxon>Ixodida</taxon>
        <taxon>Ixodoidea</taxon>
        <taxon>Ixodidae</taxon>
        <taxon>Hyalomminae</taxon>
        <taxon>Hyalomma</taxon>
    </lineage>
</organism>
<comment type="caution">
    <text evidence="1">The sequence shown here is derived from an EMBL/GenBank/DDBJ whole genome shotgun (WGS) entry which is preliminary data.</text>
</comment>
<proteinExistence type="predicted"/>
<dbReference type="EMBL" id="CM023487">
    <property type="protein sequence ID" value="KAH6925408.1"/>
    <property type="molecule type" value="Genomic_DNA"/>
</dbReference>
<accession>A0ACB7RRZ8</accession>
<gene>
    <name evidence="1" type="ORF">HPB50_004954</name>
</gene>
<reference evidence="1" key="1">
    <citation type="submission" date="2020-05" db="EMBL/GenBank/DDBJ databases">
        <title>Large-scale comparative analyses of tick genomes elucidate their genetic diversity and vector capacities.</title>
        <authorList>
            <person name="Jia N."/>
            <person name="Wang J."/>
            <person name="Shi W."/>
            <person name="Du L."/>
            <person name="Sun Y."/>
            <person name="Zhan W."/>
            <person name="Jiang J."/>
            <person name="Wang Q."/>
            <person name="Zhang B."/>
            <person name="Ji P."/>
            <person name="Sakyi L.B."/>
            <person name="Cui X."/>
            <person name="Yuan T."/>
            <person name="Jiang B."/>
            <person name="Yang W."/>
            <person name="Lam T.T.-Y."/>
            <person name="Chang Q."/>
            <person name="Ding S."/>
            <person name="Wang X."/>
            <person name="Zhu J."/>
            <person name="Ruan X."/>
            <person name="Zhao L."/>
            <person name="Wei J."/>
            <person name="Que T."/>
            <person name="Du C."/>
            <person name="Cheng J."/>
            <person name="Dai P."/>
            <person name="Han X."/>
            <person name="Huang E."/>
            <person name="Gao Y."/>
            <person name="Liu J."/>
            <person name="Shao H."/>
            <person name="Ye R."/>
            <person name="Li L."/>
            <person name="Wei W."/>
            <person name="Wang X."/>
            <person name="Wang C."/>
            <person name="Yang T."/>
            <person name="Huo Q."/>
            <person name="Li W."/>
            <person name="Guo W."/>
            <person name="Chen H."/>
            <person name="Zhou L."/>
            <person name="Ni X."/>
            <person name="Tian J."/>
            <person name="Zhou Y."/>
            <person name="Sheng Y."/>
            <person name="Liu T."/>
            <person name="Pan Y."/>
            <person name="Xia L."/>
            <person name="Li J."/>
            <person name="Zhao F."/>
            <person name="Cao W."/>
        </authorList>
    </citation>
    <scope>NUCLEOTIDE SEQUENCE</scope>
    <source>
        <strain evidence="1">Hyas-2018</strain>
    </source>
</reference>
<evidence type="ECO:0000313" key="2">
    <source>
        <dbReference type="Proteomes" id="UP000821845"/>
    </source>
</evidence>
<name>A0ACB7RRZ8_HYAAI</name>